<dbReference type="GO" id="GO:0046914">
    <property type="term" value="F:transition metal ion binding"/>
    <property type="evidence" value="ECO:0007669"/>
    <property type="project" value="InterPro"/>
</dbReference>
<gene>
    <name evidence="2" type="ORF">DCK97_21230</name>
</gene>
<evidence type="ECO:0000256" key="1">
    <source>
        <dbReference type="SAM" id="MobiDB-lite"/>
    </source>
</evidence>
<dbReference type="Proteomes" id="UP000257706">
    <property type="component" value="Unassembled WGS sequence"/>
</dbReference>
<protein>
    <submittedName>
        <fullName evidence="2">Nitrile hydratase</fullName>
    </submittedName>
</protein>
<evidence type="ECO:0000313" key="2">
    <source>
        <dbReference type="EMBL" id="HAE49941.1"/>
    </source>
</evidence>
<dbReference type="NCBIfam" id="TIGR03793">
    <property type="entry name" value="leader_NHLP"/>
    <property type="match status" value="1"/>
</dbReference>
<dbReference type="InterPro" id="IPR036648">
    <property type="entry name" value="CN_Hdrase_a/SCN_Hdrase_g_sf"/>
</dbReference>
<comment type="caution">
    <text evidence="2">The sequence shown here is derived from an EMBL/GenBank/DDBJ whole genome shotgun (WGS) entry which is preliminary data.</text>
</comment>
<sequence>MIDRDDALRQIIARAQEDAGFRTRLKADPHAALTALFGMEIPAGLTISVLEDTPAHIHIVLPAEDELSDEALEQVAGGGRAWTTDNGIQDAQPPGMHQPVILPGQ</sequence>
<dbReference type="GO" id="GO:0003824">
    <property type="term" value="F:catalytic activity"/>
    <property type="evidence" value="ECO:0007669"/>
    <property type="project" value="InterPro"/>
</dbReference>
<reference evidence="2 3" key="1">
    <citation type="journal article" date="2018" name="Nat. Biotechnol.">
        <title>A standardized bacterial taxonomy based on genome phylogeny substantially revises the tree of life.</title>
        <authorList>
            <person name="Parks D.H."/>
            <person name="Chuvochina M."/>
            <person name="Waite D.W."/>
            <person name="Rinke C."/>
            <person name="Skarshewski A."/>
            <person name="Chaumeil P.A."/>
            <person name="Hugenholtz P."/>
        </authorList>
    </citation>
    <scope>NUCLEOTIDE SEQUENCE [LARGE SCALE GENOMIC DNA]</scope>
    <source>
        <strain evidence="2">UBA8739</strain>
    </source>
</reference>
<organism evidence="2 3">
    <name type="scientific">Tistrella mobilis</name>
    <dbReference type="NCBI Taxonomy" id="171437"/>
    <lineage>
        <taxon>Bacteria</taxon>
        <taxon>Pseudomonadati</taxon>
        <taxon>Pseudomonadota</taxon>
        <taxon>Alphaproteobacteria</taxon>
        <taxon>Geminicoccales</taxon>
        <taxon>Geminicoccaceae</taxon>
        <taxon>Tistrella</taxon>
    </lineage>
</organism>
<dbReference type="Gene3D" id="3.90.330.10">
    <property type="entry name" value="Nitrile hydratase alpha /Thiocyanate hydrolase gamma"/>
    <property type="match status" value="1"/>
</dbReference>
<proteinExistence type="predicted"/>
<dbReference type="AlphaFoldDB" id="A0A3B9IPZ7"/>
<dbReference type="EMBL" id="DMAI01000350">
    <property type="protein sequence ID" value="HAE49941.1"/>
    <property type="molecule type" value="Genomic_DNA"/>
</dbReference>
<feature type="region of interest" description="Disordered" evidence="1">
    <location>
        <begin position="80"/>
        <end position="105"/>
    </location>
</feature>
<dbReference type="SUPFAM" id="SSF56209">
    <property type="entry name" value="Nitrile hydratase alpha chain"/>
    <property type="match status" value="1"/>
</dbReference>
<evidence type="ECO:0000313" key="3">
    <source>
        <dbReference type="Proteomes" id="UP000257706"/>
    </source>
</evidence>
<dbReference type="InterPro" id="IPR022513">
    <property type="entry name" value="TOMM_pelo"/>
</dbReference>
<accession>A0A3B9IPZ7</accession>
<name>A0A3B9IPZ7_9PROT</name>